<dbReference type="CDD" id="cd18972">
    <property type="entry name" value="CD_POL_like"/>
    <property type="match status" value="1"/>
</dbReference>
<sequence>MHFNIGQPVLLSARNIRTKRPCKKLDNRYLGPFRILEKIGPQAYRLDLPQSMSRLHNVFNVALLEAYTARPGFQPPPVEEIDDGEHWEVEAIVAHKEGPPRQYLLKWLGWPHEHNEWKQEEELDNCRELLQDYLKGNPIPWDAQPKRKRNAGGMQATSKPRRGRPPGSKNKKKY</sequence>
<dbReference type="Pfam" id="PF24626">
    <property type="entry name" value="SH3_Tf2-1"/>
    <property type="match status" value="1"/>
</dbReference>
<protein>
    <submittedName>
        <fullName evidence="4">Chromo domain/shadow</fullName>
    </submittedName>
</protein>
<evidence type="ECO:0000259" key="3">
    <source>
        <dbReference type="PROSITE" id="PS50013"/>
    </source>
</evidence>
<dbReference type="SUPFAM" id="SSF54160">
    <property type="entry name" value="Chromo domain-like"/>
    <property type="match status" value="1"/>
</dbReference>
<comment type="subunit">
    <text evidence="1">Component of the NuA4 histone acetyltransferase complex.</text>
</comment>
<feature type="region of interest" description="Disordered" evidence="2">
    <location>
        <begin position="137"/>
        <end position="174"/>
    </location>
</feature>
<gene>
    <name evidence="4" type="ORF">MPH_13932</name>
</gene>
<dbReference type="VEuPathDB" id="FungiDB:MPH_13932"/>
<dbReference type="EMBL" id="AHHD01000786">
    <property type="protein sequence ID" value="EKG09077.1"/>
    <property type="molecule type" value="Genomic_DNA"/>
</dbReference>
<name>K2R849_MACPH</name>
<dbReference type="InterPro" id="IPR056924">
    <property type="entry name" value="SH3_Tf2-1"/>
</dbReference>
<evidence type="ECO:0000313" key="4">
    <source>
        <dbReference type="EMBL" id="EKG09077.1"/>
    </source>
</evidence>
<dbReference type="eggNOG" id="ENOG502S856">
    <property type="taxonomic scope" value="Eukaryota"/>
</dbReference>
<dbReference type="AlphaFoldDB" id="K2R849"/>
<comment type="caution">
    <text evidence="4">The sequence shown here is derived from an EMBL/GenBank/DDBJ whole genome shotgun (WGS) entry which is preliminary data.</text>
</comment>
<dbReference type="InParanoid" id="K2R849"/>
<accession>K2R849</accession>
<evidence type="ECO:0000256" key="1">
    <source>
        <dbReference type="ARBA" id="ARBA00011353"/>
    </source>
</evidence>
<dbReference type="InterPro" id="IPR016197">
    <property type="entry name" value="Chromo-like_dom_sf"/>
</dbReference>
<proteinExistence type="predicted"/>
<dbReference type="OrthoDB" id="3689183at2759"/>
<reference evidence="4 5" key="1">
    <citation type="journal article" date="2012" name="BMC Genomics">
        <title>Tools to kill: Genome of one of the most destructive plant pathogenic fungi Macrophomina phaseolina.</title>
        <authorList>
            <person name="Islam M.S."/>
            <person name="Haque M.S."/>
            <person name="Islam M.M."/>
            <person name="Emdad E.M."/>
            <person name="Halim A."/>
            <person name="Hossen Q.M.M."/>
            <person name="Hossain M.Z."/>
            <person name="Ahmed B."/>
            <person name="Rahim S."/>
            <person name="Rahman M.S."/>
            <person name="Alam M.M."/>
            <person name="Hou S."/>
            <person name="Wan X."/>
            <person name="Saito J.A."/>
            <person name="Alam M."/>
        </authorList>
    </citation>
    <scope>NUCLEOTIDE SEQUENCE [LARGE SCALE GENOMIC DNA]</scope>
    <source>
        <strain evidence="4 5">MS6</strain>
    </source>
</reference>
<dbReference type="HOGENOM" id="CLU_000384_6_4_1"/>
<dbReference type="InterPro" id="IPR023780">
    <property type="entry name" value="Chromo_domain"/>
</dbReference>
<evidence type="ECO:0000256" key="2">
    <source>
        <dbReference type="SAM" id="MobiDB-lite"/>
    </source>
</evidence>
<dbReference type="SMART" id="SM00298">
    <property type="entry name" value="CHROMO"/>
    <property type="match status" value="1"/>
</dbReference>
<dbReference type="PROSITE" id="PS50013">
    <property type="entry name" value="CHROMO_2"/>
    <property type="match status" value="1"/>
</dbReference>
<dbReference type="Proteomes" id="UP000007129">
    <property type="component" value="Unassembled WGS sequence"/>
</dbReference>
<dbReference type="Gene3D" id="2.40.50.40">
    <property type="match status" value="1"/>
</dbReference>
<dbReference type="STRING" id="1126212.K2R849"/>
<dbReference type="PANTHER" id="PTHR46148:SF60">
    <property type="entry name" value="CHROMO DOMAIN-CONTAINING PROTEIN"/>
    <property type="match status" value="1"/>
</dbReference>
<feature type="domain" description="Chromo" evidence="3">
    <location>
        <begin position="87"/>
        <end position="135"/>
    </location>
</feature>
<dbReference type="GO" id="GO:0006338">
    <property type="term" value="P:chromatin remodeling"/>
    <property type="evidence" value="ECO:0007669"/>
    <property type="project" value="UniProtKB-ARBA"/>
</dbReference>
<dbReference type="InterPro" id="IPR000953">
    <property type="entry name" value="Chromo/chromo_shadow_dom"/>
</dbReference>
<evidence type="ECO:0000313" key="5">
    <source>
        <dbReference type="Proteomes" id="UP000007129"/>
    </source>
</evidence>
<feature type="compositionally biased region" description="Basic residues" evidence="2">
    <location>
        <begin position="159"/>
        <end position="174"/>
    </location>
</feature>
<organism evidence="4 5">
    <name type="scientific">Macrophomina phaseolina (strain MS6)</name>
    <name type="common">Charcoal rot fungus</name>
    <dbReference type="NCBI Taxonomy" id="1126212"/>
    <lineage>
        <taxon>Eukaryota</taxon>
        <taxon>Fungi</taxon>
        <taxon>Dikarya</taxon>
        <taxon>Ascomycota</taxon>
        <taxon>Pezizomycotina</taxon>
        <taxon>Dothideomycetes</taxon>
        <taxon>Dothideomycetes incertae sedis</taxon>
        <taxon>Botryosphaeriales</taxon>
        <taxon>Botryosphaeriaceae</taxon>
        <taxon>Macrophomina</taxon>
    </lineage>
</organism>
<dbReference type="Pfam" id="PF00385">
    <property type="entry name" value="Chromo"/>
    <property type="match status" value="1"/>
</dbReference>
<dbReference type="PANTHER" id="PTHR46148">
    <property type="entry name" value="CHROMO DOMAIN-CONTAINING PROTEIN"/>
    <property type="match status" value="1"/>
</dbReference>